<feature type="compositionally biased region" description="Acidic residues" evidence="1">
    <location>
        <begin position="83"/>
        <end position="127"/>
    </location>
</feature>
<accession>A0A8H7XZL0</accession>
<gene>
    <name evidence="2" type="ORF">JR316_005102</name>
</gene>
<protein>
    <recommendedName>
        <fullName evidence="3">F-box domain-containing protein</fullName>
    </recommendedName>
</protein>
<evidence type="ECO:0000256" key="1">
    <source>
        <dbReference type="SAM" id="MobiDB-lite"/>
    </source>
</evidence>
<feature type="compositionally biased region" description="Acidic residues" evidence="1">
    <location>
        <begin position="646"/>
        <end position="672"/>
    </location>
</feature>
<dbReference type="OrthoDB" id="3341212at2759"/>
<feature type="region of interest" description="Disordered" evidence="1">
    <location>
        <begin position="644"/>
        <end position="697"/>
    </location>
</feature>
<organism evidence="2">
    <name type="scientific">Psilocybe cubensis</name>
    <name type="common">Psychedelic mushroom</name>
    <name type="synonym">Stropharia cubensis</name>
    <dbReference type="NCBI Taxonomy" id="181762"/>
    <lineage>
        <taxon>Eukaryota</taxon>
        <taxon>Fungi</taxon>
        <taxon>Dikarya</taxon>
        <taxon>Basidiomycota</taxon>
        <taxon>Agaricomycotina</taxon>
        <taxon>Agaricomycetes</taxon>
        <taxon>Agaricomycetidae</taxon>
        <taxon>Agaricales</taxon>
        <taxon>Agaricineae</taxon>
        <taxon>Strophariaceae</taxon>
        <taxon>Psilocybe</taxon>
    </lineage>
</organism>
<feature type="region of interest" description="Disordered" evidence="1">
    <location>
        <begin position="83"/>
        <end position="131"/>
    </location>
</feature>
<comment type="caution">
    <text evidence="2">The sequence shown here is derived from an EMBL/GenBank/DDBJ whole genome shotgun (WGS) entry which is preliminary data.</text>
</comment>
<evidence type="ECO:0008006" key="3">
    <source>
        <dbReference type="Google" id="ProtNLM"/>
    </source>
</evidence>
<name>A0A8H7XZL0_PSICU</name>
<sequence length="697" mass="78265">MAPKLRVLAHNARLEERMQSQISTSLASVLKTNPKLTPKEAMWTVTNEMLTNNPFQPPKDGKCPINDLPNEILGYIFSVGVEEEEMEEEWEDDEDAWVDEDSDEEGDDDESDDSDSNEDEDEDEDSENGSAMDFAAERLELSDSDSEDEHEPRVPFQVLVSHVCRRWREVALDSHVLWTFLDFSKRPNLEKAQVYISRAQGLPLNIFIDCTFPEDVDEEDHPDHPLYHDNVARKKSLAEGCDDEECEGHDEHDHDFDVQFLSQKQLTQIMDLIEPEVSHWRQLDFRASTYGYVHLFLSRLHALPSAPLLESFQVCHFEDCEDYEFFSGDDKTAFLPFHGDAPLLKDIVLWGVHIDWDAPFLKGLRELELSYHAKDVRPSYQSFANMINNSPELNSLTISLSGPVLPEGVRFDADPEEEEGAWGPTPLTIPSLKDFAIQFLDPRTASALVQHLDMPGLTDLLLNFDEEDYSSFVRTIVKPVKGRTESVLSHVENLKISGLPCDVASVEVFLSQLTKLKALNLKVVGVEEEVFFNKLLVPNARGPSSSSQASAAGSSTAPALPSVFLPQLKSITTNGVSGARLKNLVIARRDRGVPLTSVIISEQDSVSKKQEKWLRANVKEVEFFVPSDSEEEIDDDELDIIGIEERSEDDVDDDDNDEDGDDQPDDVVDEDGQPLFSPLARHLRRGRGGRAGGGGLD</sequence>
<evidence type="ECO:0000313" key="2">
    <source>
        <dbReference type="EMBL" id="KAG5170711.1"/>
    </source>
</evidence>
<proteinExistence type="predicted"/>
<reference evidence="2" key="1">
    <citation type="submission" date="2021-02" db="EMBL/GenBank/DDBJ databases">
        <title>Psilocybe cubensis genome.</title>
        <authorList>
            <person name="Mckernan K.J."/>
            <person name="Crawford S."/>
            <person name="Trippe A."/>
            <person name="Kane L.T."/>
            <person name="Mclaughlin S."/>
        </authorList>
    </citation>
    <scope>NUCLEOTIDE SEQUENCE [LARGE SCALE GENOMIC DNA]</scope>
    <source>
        <strain evidence="2">MGC-MH-2018</strain>
    </source>
</reference>
<dbReference type="EMBL" id="JAFIQS010000004">
    <property type="protein sequence ID" value="KAG5170711.1"/>
    <property type="molecule type" value="Genomic_DNA"/>
</dbReference>
<dbReference type="AlphaFoldDB" id="A0A8H7XZL0"/>